<accession>I4C3M9</accession>
<dbReference type="Proteomes" id="UP000006055">
    <property type="component" value="Chromosome"/>
</dbReference>
<dbReference type="KEGG" id="dti:Desti_1458"/>
<evidence type="ECO:0000313" key="1">
    <source>
        <dbReference type="EMBL" id="AFM24170.1"/>
    </source>
</evidence>
<protein>
    <submittedName>
        <fullName evidence="1">Uncharacterized protein</fullName>
    </submittedName>
</protein>
<organism evidence="1 2">
    <name type="scientific">Desulfomonile tiedjei (strain ATCC 49306 / DSM 6799 / DCB-1)</name>
    <dbReference type="NCBI Taxonomy" id="706587"/>
    <lineage>
        <taxon>Bacteria</taxon>
        <taxon>Pseudomonadati</taxon>
        <taxon>Thermodesulfobacteriota</taxon>
        <taxon>Desulfomonilia</taxon>
        <taxon>Desulfomonilales</taxon>
        <taxon>Desulfomonilaceae</taxon>
        <taxon>Desulfomonile</taxon>
    </lineage>
</organism>
<dbReference type="eggNOG" id="COG2881">
    <property type="taxonomic scope" value="Bacteria"/>
</dbReference>
<dbReference type="HOGENOM" id="CLU_905310_0_0_7"/>
<proteinExistence type="predicted"/>
<reference evidence="2" key="1">
    <citation type="submission" date="2012-06" db="EMBL/GenBank/DDBJ databases">
        <title>Complete sequence of chromosome of Desulfomonile tiedjei DSM 6799.</title>
        <authorList>
            <person name="Lucas S."/>
            <person name="Copeland A."/>
            <person name="Lapidus A."/>
            <person name="Glavina del Rio T."/>
            <person name="Dalin E."/>
            <person name="Tice H."/>
            <person name="Bruce D."/>
            <person name="Goodwin L."/>
            <person name="Pitluck S."/>
            <person name="Peters L."/>
            <person name="Ovchinnikova G."/>
            <person name="Zeytun A."/>
            <person name="Lu M."/>
            <person name="Kyrpides N."/>
            <person name="Mavromatis K."/>
            <person name="Ivanova N."/>
            <person name="Brettin T."/>
            <person name="Detter J.C."/>
            <person name="Han C."/>
            <person name="Larimer F."/>
            <person name="Land M."/>
            <person name="Hauser L."/>
            <person name="Markowitz V."/>
            <person name="Cheng J.-F."/>
            <person name="Hugenholtz P."/>
            <person name="Woyke T."/>
            <person name="Wu D."/>
            <person name="Spring S."/>
            <person name="Schroeder M."/>
            <person name="Brambilla E."/>
            <person name="Klenk H.-P."/>
            <person name="Eisen J.A."/>
        </authorList>
    </citation>
    <scope>NUCLEOTIDE SEQUENCE [LARGE SCALE GENOMIC DNA]</scope>
    <source>
        <strain evidence="2">ATCC 49306 / DSM 6799 / DCB-1</strain>
    </source>
</reference>
<dbReference type="AlphaFoldDB" id="I4C3M9"/>
<evidence type="ECO:0000313" key="2">
    <source>
        <dbReference type="Proteomes" id="UP000006055"/>
    </source>
</evidence>
<sequence>MKSSGYVMRAKKIDALEALTDLRKGMSNAEIMGKYNLSYVGLKSLYRQLQEVMVDLQVPEFPAVTKQKQVSAREVLKDIQAGYSPDFLREKYKLSSSGLKSLYMQLEKAGLINNHSGRQLRVNELAEDIRKGMLEPDLMERYNLTLVELKWVLNSLIISKFLEPEEIAFLEFARPQSDDNPLQTRFPVERFEICEVDNPKLTGEVQYLRGNQICVEGMFTRKGETKSVFLRCASLRSRQLSFDVKCEWVISGMLANFRIVHIAPAVMRDLIRFTAALTKVFCEENDEFLTEGFDYFDITDVTELNPQ</sequence>
<keyword evidence="2" id="KW-1185">Reference proteome</keyword>
<name>I4C3M9_DESTA</name>
<gene>
    <name evidence="1" type="ordered locus">Desti_1458</name>
</gene>
<dbReference type="EMBL" id="CP003360">
    <property type="protein sequence ID" value="AFM24170.1"/>
    <property type="molecule type" value="Genomic_DNA"/>
</dbReference>